<dbReference type="InterPro" id="IPR026891">
    <property type="entry name" value="Fn3-like"/>
</dbReference>
<dbReference type="GO" id="GO:0005975">
    <property type="term" value="P:carbohydrate metabolic process"/>
    <property type="evidence" value="ECO:0007669"/>
    <property type="project" value="InterPro"/>
</dbReference>
<dbReference type="InterPro" id="IPR050288">
    <property type="entry name" value="Cellulose_deg_GH3"/>
</dbReference>
<dbReference type="PANTHER" id="PTHR42715:SF10">
    <property type="entry name" value="BETA-GLUCOSIDASE"/>
    <property type="match status" value="1"/>
</dbReference>
<keyword evidence="3" id="KW-0472">Membrane</keyword>
<evidence type="ECO:0000256" key="2">
    <source>
        <dbReference type="ARBA" id="ARBA00022801"/>
    </source>
</evidence>
<dbReference type="EMBL" id="RFFI01000047">
    <property type="protein sequence ID" value="RMI09499.1"/>
    <property type="molecule type" value="Genomic_DNA"/>
</dbReference>
<dbReference type="PRINTS" id="PR00133">
    <property type="entry name" value="GLHYDRLASE3"/>
</dbReference>
<sequence length="963" mass="102199">MSRKQPRRLSTPVAIGAYTLCAALAGGLVVGNVYASTYSDLISVYLDQSTQKVVTADGAEGDADYFPATYTDEAERDAYLADVGTRISAGGITLIQDDGVLPLTGGARISVFGQDSVDPVYGGTGAGSLDASTAVDLEQSFADAGFEVNPVLREFYASGPGAEYRKTVPDVYGEGEFAVNEVPQSAYTAEVTASYADYADAAVVVLGRSGGESGDLGMTPDADGSTYLQLTREERDLLTAVTTEFDDVVLLLNTQNPVELGFLDEYPVDATLWVGAFGQTGAAAVGQVLSGEVNPSGALVDTYAYDSLSAPANANLGSYDIVNSEVDRGNQYMVYAEGVYVGYRYYETRYEDVVLGNEDPAAFDYATAVQFPFGHGLSYTTFDWTDYAVTEGDDAFTVEVTVTNAGDVAGRDVVQVYLQQPYTDADRTAGVEKPAVELAGYAKTGDLAPGEQETVAVEVPRELMKAYDSEGAGTYVVGAGDYYLAAGHDAHDALNNVLAAKGFTTADGMTAEGDATFTHQVTVDAADTTTYAVSQATGEAITNQFEDVDIRRYDPEFTYLSRADWTGTWPTTYADGAWTAPEQLLADLEIPDVEDPDATEPVTGTVSDEFGELTAAMLVGEEHDAPAWDALLDQMTVAEMDELVRVGGYATKRVDSVQLPATVDKDGPAGISDTLVGGQSGMGYPPAIVLASTWDDALAEEFGAAIGEDSIALGVAGWYGPAANIHRSPYSGRNFEYYAEDGLLSGAMSAAVVDGAQSKGVLVFAKHFALNDQETNRIGLATFADEQAIRQVYLTPFEMMVRDADARGMMASMNRLGARWSGAHEGLMTSALRDEWGFRGVVVTDQASFSVFAYEDLRAGLAAGTDLWLNTDATLWKLSDADMTPSVLADMRRASHNIAYAVTASNAMNGLAADSRLVAVTPPWQWALWAADAVLGLLMVGAVVLVTRKLVRQRREGAAPATA</sequence>
<keyword evidence="3" id="KW-0812">Transmembrane</keyword>
<dbReference type="GO" id="GO:0004553">
    <property type="term" value="F:hydrolase activity, hydrolyzing O-glycosyl compounds"/>
    <property type="evidence" value="ECO:0007669"/>
    <property type="project" value="InterPro"/>
</dbReference>
<feature type="transmembrane region" description="Helical" evidence="3">
    <location>
        <begin position="926"/>
        <end position="946"/>
    </location>
</feature>
<evidence type="ECO:0000256" key="3">
    <source>
        <dbReference type="SAM" id="Phobius"/>
    </source>
</evidence>
<dbReference type="OrthoDB" id="3187562at2"/>
<dbReference type="InterPro" id="IPR036881">
    <property type="entry name" value="Glyco_hydro_3_C_sf"/>
</dbReference>
<feature type="domain" description="Fibronectin type III-like" evidence="4">
    <location>
        <begin position="412"/>
        <end position="490"/>
    </location>
</feature>
<protein>
    <submittedName>
        <fullName evidence="5">Beta-glucosidase</fullName>
    </submittedName>
</protein>
<dbReference type="RefSeq" id="WP_122149283.1">
    <property type="nucleotide sequence ID" value="NZ_RFFI01000047.1"/>
</dbReference>
<evidence type="ECO:0000313" key="6">
    <source>
        <dbReference type="Proteomes" id="UP000269289"/>
    </source>
</evidence>
<keyword evidence="3" id="KW-1133">Transmembrane helix</keyword>
<comment type="caution">
    <text evidence="5">The sequence shown here is derived from an EMBL/GenBank/DDBJ whole genome shotgun (WGS) entry which is preliminary data.</text>
</comment>
<dbReference type="SUPFAM" id="SSF51445">
    <property type="entry name" value="(Trans)glycosidases"/>
    <property type="match status" value="1"/>
</dbReference>
<dbReference type="SUPFAM" id="SSF52279">
    <property type="entry name" value="Beta-D-glucan exohydrolase, C-terminal domain"/>
    <property type="match status" value="1"/>
</dbReference>
<dbReference type="AlphaFoldDB" id="A0A3M2J7W0"/>
<dbReference type="InterPro" id="IPR017853">
    <property type="entry name" value="GH"/>
</dbReference>
<gene>
    <name evidence="5" type="ORF">EBM89_09965</name>
</gene>
<dbReference type="InterPro" id="IPR036962">
    <property type="entry name" value="Glyco_hydro_3_N_sf"/>
</dbReference>
<organism evidence="5 6">
    <name type="scientific">Cellulomonas triticagri</name>
    <dbReference type="NCBI Taxonomy" id="2483352"/>
    <lineage>
        <taxon>Bacteria</taxon>
        <taxon>Bacillati</taxon>
        <taxon>Actinomycetota</taxon>
        <taxon>Actinomycetes</taxon>
        <taxon>Micrococcales</taxon>
        <taxon>Cellulomonadaceae</taxon>
        <taxon>Cellulomonas</taxon>
    </lineage>
</organism>
<dbReference type="Pfam" id="PF14310">
    <property type="entry name" value="Fn3-like"/>
    <property type="match status" value="1"/>
</dbReference>
<dbReference type="Proteomes" id="UP000269289">
    <property type="component" value="Unassembled WGS sequence"/>
</dbReference>
<dbReference type="InterPro" id="IPR002772">
    <property type="entry name" value="Glyco_hydro_3_C"/>
</dbReference>
<name>A0A3M2J7W0_9CELL</name>
<evidence type="ECO:0000313" key="5">
    <source>
        <dbReference type="EMBL" id="RMI09499.1"/>
    </source>
</evidence>
<dbReference type="Pfam" id="PF00933">
    <property type="entry name" value="Glyco_hydro_3"/>
    <property type="match status" value="1"/>
</dbReference>
<evidence type="ECO:0000256" key="1">
    <source>
        <dbReference type="ARBA" id="ARBA00005336"/>
    </source>
</evidence>
<dbReference type="Gene3D" id="2.60.40.10">
    <property type="entry name" value="Immunoglobulins"/>
    <property type="match status" value="1"/>
</dbReference>
<dbReference type="Gene3D" id="3.20.20.300">
    <property type="entry name" value="Glycoside hydrolase, family 3, N-terminal domain"/>
    <property type="match status" value="1"/>
</dbReference>
<proteinExistence type="inferred from homology"/>
<evidence type="ECO:0000259" key="4">
    <source>
        <dbReference type="SMART" id="SM01217"/>
    </source>
</evidence>
<dbReference type="SMART" id="SM01217">
    <property type="entry name" value="Fn3_like"/>
    <property type="match status" value="1"/>
</dbReference>
<keyword evidence="2" id="KW-0378">Hydrolase</keyword>
<dbReference type="Pfam" id="PF01915">
    <property type="entry name" value="Glyco_hydro_3_C"/>
    <property type="match status" value="1"/>
</dbReference>
<dbReference type="PANTHER" id="PTHR42715">
    <property type="entry name" value="BETA-GLUCOSIDASE"/>
    <property type="match status" value="1"/>
</dbReference>
<dbReference type="Gene3D" id="3.40.50.1700">
    <property type="entry name" value="Glycoside hydrolase family 3 C-terminal domain"/>
    <property type="match status" value="1"/>
</dbReference>
<reference evidence="5 6" key="1">
    <citation type="submission" date="2018-10" db="EMBL/GenBank/DDBJ databases">
        <title>Isolation, diversity and antifungal activity of actinobacteria from wheat.</title>
        <authorList>
            <person name="Han C."/>
        </authorList>
    </citation>
    <scope>NUCLEOTIDE SEQUENCE [LARGE SCALE GENOMIC DNA]</scope>
    <source>
        <strain evidence="5 6">NEAU-YY56</strain>
    </source>
</reference>
<dbReference type="InterPro" id="IPR013783">
    <property type="entry name" value="Ig-like_fold"/>
</dbReference>
<dbReference type="InterPro" id="IPR001764">
    <property type="entry name" value="Glyco_hydro_3_N"/>
</dbReference>
<comment type="similarity">
    <text evidence="1">Belongs to the glycosyl hydrolase 3 family.</text>
</comment>
<accession>A0A3M2J7W0</accession>
<keyword evidence="6" id="KW-1185">Reference proteome</keyword>